<name>A0A7L4UQ11_BALHA</name>
<dbReference type="SUPFAM" id="SSF53448">
    <property type="entry name" value="Nucleotide-diphospho-sugar transferases"/>
    <property type="match status" value="1"/>
</dbReference>
<dbReference type="AlphaFoldDB" id="A0A7L4UQ11"/>
<protein>
    <submittedName>
        <fullName evidence="2">Glycosyltransferase involved in cell wall biosynthesis</fullName>
    </submittedName>
</protein>
<reference evidence="2 3" key="1">
    <citation type="submission" date="2018-05" db="EMBL/GenBank/DDBJ databases">
        <title>Genomic Encyclopedia of Type Strains, Phase IV (KMG-IV): sequencing the most valuable type-strain genomes for metagenomic binning, comparative biology and taxonomic classification.</title>
        <authorList>
            <person name="Goeker M."/>
        </authorList>
    </citation>
    <scope>NUCLEOTIDE SEQUENCE [LARGE SCALE GENOMIC DNA]</scope>
    <source>
        <strain evidence="2 3">DSM 28579</strain>
    </source>
</reference>
<organism evidence="2 3">
    <name type="scientific">Balneicella halophila</name>
    <dbReference type="NCBI Taxonomy" id="1537566"/>
    <lineage>
        <taxon>Bacteria</taxon>
        <taxon>Pseudomonadati</taxon>
        <taxon>Bacteroidota</taxon>
        <taxon>Bacteroidia</taxon>
        <taxon>Bacteroidales</taxon>
        <taxon>Balneicellaceae</taxon>
        <taxon>Balneicella</taxon>
    </lineage>
</organism>
<dbReference type="InterPro" id="IPR029044">
    <property type="entry name" value="Nucleotide-diphossugar_trans"/>
</dbReference>
<keyword evidence="3" id="KW-1185">Reference proteome</keyword>
<dbReference type="PANTHER" id="PTHR22916">
    <property type="entry name" value="GLYCOSYLTRANSFERASE"/>
    <property type="match status" value="1"/>
</dbReference>
<keyword evidence="2" id="KW-0808">Transferase</keyword>
<dbReference type="InterPro" id="IPR001173">
    <property type="entry name" value="Glyco_trans_2-like"/>
</dbReference>
<sequence length="331" mass="39019">MNKQPLVSVLMPLYNSEKYVGASIESILQQTYQNWELLIVNDGSTDNSKNAVLSFQDSRIKYFENEENKGIVYTRNRLMNLAEGDFMANLDSDDIAYPKRLEKQLQYLLNNKECNLCGSWAYKITESNERIGKLQPPVHDEDIYINMLFQFSFVHSTLMMRKSALGASRYNKDYSVAEDYDFVERWNPKAHNLPEYLVGYRCHPENISQEKAELMAERRDSIIRRQLEEFGGDFTKGDVTHLIVIGNLLENNENSKIFKKNLNGTIEKLIQRNRQQKVFNQHRFVAFLWYRWIFYFASQKRWKDALSFYKASLNPAILKHLLPLLYKKGFR</sequence>
<dbReference type="PANTHER" id="PTHR22916:SF69">
    <property type="entry name" value="BIFUNCTIONAL GLYCOSYLTRANSFERASE PGTA"/>
    <property type="match status" value="1"/>
</dbReference>
<dbReference type="Gene3D" id="3.90.550.10">
    <property type="entry name" value="Spore Coat Polysaccharide Biosynthesis Protein SpsA, Chain A"/>
    <property type="match status" value="1"/>
</dbReference>
<gene>
    <name evidence="2" type="ORF">C7377_0130</name>
</gene>
<feature type="domain" description="Glycosyltransferase 2-like" evidence="1">
    <location>
        <begin position="8"/>
        <end position="162"/>
    </location>
</feature>
<evidence type="ECO:0000313" key="2">
    <source>
        <dbReference type="EMBL" id="PVX51840.1"/>
    </source>
</evidence>
<dbReference type="RefSeq" id="WP_116495416.1">
    <property type="nucleotide sequence ID" value="NZ_QENZ01000003.1"/>
</dbReference>
<proteinExistence type="predicted"/>
<dbReference type="GO" id="GO:0008417">
    <property type="term" value="F:fucosyltransferase activity"/>
    <property type="evidence" value="ECO:0007669"/>
    <property type="project" value="TreeGrafter"/>
</dbReference>
<dbReference type="Proteomes" id="UP000251835">
    <property type="component" value="Unassembled WGS sequence"/>
</dbReference>
<dbReference type="CDD" id="cd00761">
    <property type="entry name" value="Glyco_tranf_GTA_type"/>
    <property type="match status" value="1"/>
</dbReference>
<dbReference type="Pfam" id="PF00535">
    <property type="entry name" value="Glycos_transf_2"/>
    <property type="match status" value="1"/>
</dbReference>
<dbReference type="EMBL" id="QENZ01000003">
    <property type="protein sequence ID" value="PVX51840.1"/>
    <property type="molecule type" value="Genomic_DNA"/>
</dbReference>
<evidence type="ECO:0000313" key="3">
    <source>
        <dbReference type="Proteomes" id="UP000251835"/>
    </source>
</evidence>
<comment type="caution">
    <text evidence="2">The sequence shown here is derived from an EMBL/GenBank/DDBJ whole genome shotgun (WGS) entry which is preliminary data.</text>
</comment>
<dbReference type="OrthoDB" id="9815829at2"/>
<evidence type="ECO:0000259" key="1">
    <source>
        <dbReference type="Pfam" id="PF00535"/>
    </source>
</evidence>
<accession>A0A7L4UQ11</accession>